<dbReference type="InParanoid" id="A0A804IQ71"/>
<feature type="transmembrane region" description="Helical" evidence="1">
    <location>
        <begin position="21"/>
        <end position="45"/>
    </location>
</feature>
<name>A0A804IQ71_MUSAM</name>
<evidence type="ECO:0000256" key="1">
    <source>
        <dbReference type="SAM" id="Phobius"/>
    </source>
</evidence>
<dbReference type="Proteomes" id="UP000012960">
    <property type="component" value="Unplaced"/>
</dbReference>
<evidence type="ECO:0000313" key="3">
    <source>
        <dbReference type="EnsemblPlants" id="Ma04_p15880.1"/>
    </source>
</evidence>
<dbReference type="PANTHER" id="PTHR34964">
    <property type="entry name" value="MEMBRANE LIPOPROTEIN-RELATED"/>
    <property type="match status" value="1"/>
</dbReference>
<dbReference type="AlphaFoldDB" id="A0A804IQ71"/>
<dbReference type="OMA" id="PWAFWIM"/>
<keyword evidence="1" id="KW-0812">Transmembrane</keyword>
<feature type="transmembrane region" description="Helical" evidence="1">
    <location>
        <begin position="51"/>
        <end position="71"/>
    </location>
</feature>
<evidence type="ECO:0000313" key="2">
    <source>
        <dbReference type="EMBL" id="CAG1842461.1"/>
    </source>
</evidence>
<dbReference type="FunCoup" id="A0A804IQ71">
    <property type="interactions" value="2"/>
</dbReference>
<gene>
    <name evidence="2" type="ORF">GSMUA_122560.1</name>
</gene>
<reference evidence="2" key="1">
    <citation type="submission" date="2021-03" db="EMBL/GenBank/DDBJ databases">
        <authorList>
            <consortium name="Genoscope - CEA"/>
            <person name="William W."/>
        </authorList>
    </citation>
    <scope>NUCLEOTIDE SEQUENCE</scope>
    <source>
        <strain evidence="2">Doubled-haploid Pahang</strain>
    </source>
</reference>
<dbReference type="EnsemblPlants" id="Ma04_t15880.1">
    <property type="protein sequence ID" value="Ma04_p15880.1"/>
    <property type="gene ID" value="Ma04_g15880"/>
</dbReference>
<keyword evidence="1" id="KW-0472">Membrane</keyword>
<sequence length="100" mass="10933">MGADPPSQTTASRGRAADVCIWFVSILFFLLLLAGGAMLVLYMVLPETSTTMWFPAAGMILVGIPWAFWIMTCFYRFMSWRAPHDDASPAAASAPPTTNK</sequence>
<keyword evidence="1" id="KW-1133">Transmembrane helix</keyword>
<reference evidence="3" key="2">
    <citation type="submission" date="2021-05" db="UniProtKB">
        <authorList>
            <consortium name="EnsemblPlants"/>
        </authorList>
    </citation>
    <scope>IDENTIFICATION</scope>
    <source>
        <strain evidence="3">subsp. malaccensis</strain>
    </source>
</reference>
<organism evidence="3 4">
    <name type="scientific">Musa acuminata subsp. malaccensis</name>
    <name type="common">Wild banana</name>
    <name type="synonym">Musa malaccensis</name>
    <dbReference type="NCBI Taxonomy" id="214687"/>
    <lineage>
        <taxon>Eukaryota</taxon>
        <taxon>Viridiplantae</taxon>
        <taxon>Streptophyta</taxon>
        <taxon>Embryophyta</taxon>
        <taxon>Tracheophyta</taxon>
        <taxon>Spermatophyta</taxon>
        <taxon>Magnoliopsida</taxon>
        <taxon>Liliopsida</taxon>
        <taxon>Zingiberales</taxon>
        <taxon>Musaceae</taxon>
        <taxon>Musa</taxon>
    </lineage>
</organism>
<accession>A0A804IQ71</accession>
<dbReference type="Gramene" id="Ma04_t15880.1">
    <property type="protein sequence ID" value="Ma04_p15880.1"/>
    <property type="gene ID" value="Ma04_g15880"/>
</dbReference>
<protein>
    <submittedName>
        <fullName evidence="2">(wild Malaysian banana) hypothetical protein</fullName>
    </submittedName>
</protein>
<dbReference type="PANTHER" id="PTHR34964:SF1">
    <property type="entry name" value="MEMBRANE LIPOPROTEIN"/>
    <property type="match status" value="1"/>
</dbReference>
<dbReference type="EMBL" id="HG996469">
    <property type="protein sequence ID" value="CAG1842461.1"/>
    <property type="molecule type" value="Genomic_DNA"/>
</dbReference>
<proteinExistence type="predicted"/>
<evidence type="ECO:0000313" key="4">
    <source>
        <dbReference type="Proteomes" id="UP000012960"/>
    </source>
</evidence>
<keyword evidence="4" id="KW-1185">Reference proteome</keyword>
<dbReference type="OrthoDB" id="784693at2759"/>